<organism evidence="2 3">
    <name type="scientific">Somion occarium</name>
    <dbReference type="NCBI Taxonomy" id="3059160"/>
    <lineage>
        <taxon>Eukaryota</taxon>
        <taxon>Fungi</taxon>
        <taxon>Dikarya</taxon>
        <taxon>Basidiomycota</taxon>
        <taxon>Agaricomycotina</taxon>
        <taxon>Agaricomycetes</taxon>
        <taxon>Polyporales</taxon>
        <taxon>Cerrenaceae</taxon>
        <taxon>Somion</taxon>
    </lineage>
</organism>
<accession>A0ABP1D4W9</accession>
<dbReference type="EMBL" id="OZ037945">
    <property type="protein sequence ID" value="CAL1702945.1"/>
    <property type="molecule type" value="Genomic_DNA"/>
</dbReference>
<sequence>MIGKTFTKLALLGVGFFYSVAAKPALPIPTSGTYRIQNADTGLYIDAFESLQDPGTPVIVFPLNEPATANQQWTVILFDPPFGELQSISSFVTFTGTSGNLVATLDPSAANVITFSSTPGGVSLCGQPTSVGCLTSPSTGDTQIPLLPFTGALNQTWIFQPV</sequence>
<reference evidence="3" key="1">
    <citation type="submission" date="2024-04" db="EMBL/GenBank/DDBJ databases">
        <authorList>
            <person name="Shaw F."/>
            <person name="Minotto A."/>
        </authorList>
    </citation>
    <scope>NUCLEOTIDE SEQUENCE [LARGE SCALE GENOMIC DNA]</scope>
</reference>
<dbReference type="Proteomes" id="UP001497453">
    <property type="component" value="Chromosome 2"/>
</dbReference>
<gene>
    <name evidence="2" type="ORF">GFSPODELE1_LOCUS4319</name>
</gene>
<dbReference type="SUPFAM" id="SSF50370">
    <property type="entry name" value="Ricin B-like lectins"/>
    <property type="match status" value="1"/>
</dbReference>
<dbReference type="Gene3D" id="2.80.10.50">
    <property type="match status" value="1"/>
</dbReference>
<protein>
    <recommendedName>
        <fullName evidence="4">Ricin B lectin domain-containing protein</fullName>
    </recommendedName>
</protein>
<proteinExistence type="predicted"/>
<evidence type="ECO:0000313" key="3">
    <source>
        <dbReference type="Proteomes" id="UP001497453"/>
    </source>
</evidence>
<dbReference type="InterPro" id="IPR035992">
    <property type="entry name" value="Ricin_B-like_lectins"/>
</dbReference>
<keyword evidence="3" id="KW-1185">Reference proteome</keyword>
<evidence type="ECO:0000256" key="1">
    <source>
        <dbReference type="SAM" id="SignalP"/>
    </source>
</evidence>
<feature type="chain" id="PRO_5046374268" description="Ricin B lectin domain-containing protein" evidence="1">
    <location>
        <begin position="23"/>
        <end position="162"/>
    </location>
</feature>
<evidence type="ECO:0000313" key="2">
    <source>
        <dbReference type="EMBL" id="CAL1702945.1"/>
    </source>
</evidence>
<name>A0ABP1D4W9_9APHY</name>
<evidence type="ECO:0008006" key="4">
    <source>
        <dbReference type="Google" id="ProtNLM"/>
    </source>
</evidence>
<keyword evidence="1" id="KW-0732">Signal</keyword>
<feature type="signal peptide" evidence="1">
    <location>
        <begin position="1"/>
        <end position="22"/>
    </location>
</feature>